<keyword evidence="2" id="KW-0732">Signal</keyword>
<feature type="signal peptide" evidence="2">
    <location>
        <begin position="1"/>
        <end position="24"/>
    </location>
</feature>
<evidence type="ECO:0000256" key="1">
    <source>
        <dbReference type="SAM" id="Phobius"/>
    </source>
</evidence>
<dbReference type="AlphaFoldDB" id="A0A834MGZ6"/>
<feature type="transmembrane region" description="Helical" evidence="1">
    <location>
        <begin position="231"/>
        <end position="253"/>
    </location>
</feature>
<dbReference type="OrthoDB" id="6742844at2759"/>
<dbReference type="Proteomes" id="UP000625711">
    <property type="component" value="Unassembled WGS sequence"/>
</dbReference>
<keyword evidence="4" id="KW-1185">Reference proteome</keyword>
<keyword evidence="1" id="KW-1133">Transmembrane helix</keyword>
<sequence length="581" mass="62007">MNQKAYSILFCALLASTFVTELRAKGLDYAHHNRHKLSQDRTEIREQKQCSWVCRGAQGGSLKFIVNINANLVAIFDFEFNVAIVFDISSNYVAVFNGNTGIVIAINLSTSIAFYITAEISGSVWSSSKVSFESFFASLSLSVFFSISGAVQFEVKKASSEVQQALGVILEKLVFGIEIDVSESFTLLLSISVSYIEVFKTSLKGGLVLFGNGAISLYGNLSGFLQTLISFSNIVVLVGGVQVLISAGINFNFNVLFSASFGSQFLVNVIQQISVNINISEKFSGTLNKAEYFFAFLAQSGGSGSGNITGIYKIASSIIGLIDKSANASITKVIDYLVQYSISSNTDVAGFYSSLDGFVSVFEANANLKASFSGLISIVEALKSKSFVYKGVNISAIIELLIESASKDSSYSLVLVVSVLLQLKAIISESESCSYLLFVLIVYSNTAAGLSILKKLNIAIKVSSGVKNNLLISLFSGFNIVAFLFGNFYSAISGSAIGGIAVAVSKAVKVSSSGKLEFSKLLNASTNVVNLIKGAIQTVTGLSLGVSTSEHRSVSSSDSAAPAVYPSVVKVTKQLFYIWCW</sequence>
<feature type="transmembrane region" description="Helical" evidence="1">
    <location>
        <begin position="130"/>
        <end position="153"/>
    </location>
</feature>
<feature type="transmembrane region" description="Helical" evidence="1">
    <location>
        <begin position="207"/>
        <end position="225"/>
    </location>
</feature>
<gene>
    <name evidence="3" type="ORF">GWI33_004180</name>
</gene>
<dbReference type="EMBL" id="JAACXV010000218">
    <property type="protein sequence ID" value="KAF7281851.1"/>
    <property type="molecule type" value="Genomic_DNA"/>
</dbReference>
<feature type="transmembrane region" description="Helical" evidence="1">
    <location>
        <begin position="465"/>
        <end position="485"/>
    </location>
</feature>
<comment type="caution">
    <text evidence="3">The sequence shown here is derived from an EMBL/GenBank/DDBJ whole genome shotgun (WGS) entry which is preliminary data.</text>
</comment>
<evidence type="ECO:0000313" key="3">
    <source>
        <dbReference type="EMBL" id="KAF7281851.1"/>
    </source>
</evidence>
<reference evidence="3" key="1">
    <citation type="submission" date="2020-08" db="EMBL/GenBank/DDBJ databases">
        <title>Genome sequencing and assembly of the red palm weevil Rhynchophorus ferrugineus.</title>
        <authorList>
            <person name="Dias G.B."/>
            <person name="Bergman C.M."/>
            <person name="Manee M."/>
        </authorList>
    </citation>
    <scope>NUCLEOTIDE SEQUENCE</scope>
    <source>
        <strain evidence="3">AA-2017</strain>
        <tissue evidence="3">Whole larva</tissue>
    </source>
</reference>
<feature type="transmembrane region" description="Helical" evidence="1">
    <location>
        <begin position="100"/>
        <end position="118"/>
    </location>
</feature>
<protein>
    <submittedName>
        <fullName evidence="3">Uncharacterized protein</fullName>
    </submittedName>
</protein>
<organism evidence="3 4">
    <name type="scientific">Rhynchophorus ferrugineus</name>
    <name type="common">Red palm weevil</name>
    <name type="synonym">Curculio ferrugineus</name>
    <dbReference type="NCBI Taxonomy" id="354439"/>
    <lineage>
        <taxon>Eukaryota</taxon>
        <taxon>Metazoa</taxon>
        <taxon>Ecdysozoa</taxon>
        <taxon>Arthropoda</taxon>
        <taxon>Hexapoda</taxon>
        <taxon>Insecta</taxon>
        <taxon>Pterygota</taxon>
        <taxon>Neoptera</taxon>
        <taxon>Endopterygota</taxon>
        <taxon>Coleoptera</taxon>
        <taxon>Polyphaga</taxon>
        <taxon>Cucujiformia</taxon>
        <taxon>Curculionidae</taxon>
        <taxon>Dryophthorinae</taxon>
        <taxon>Rhynchophorus</taxon>
    </lineage>
</organism>
<keyword evidence="1" id="KW-0472">Membrane</keyword>
<keyword evidence="1" id="KW-0812">Transmembrane</keyword>
<proteinExistence type="predicted"/>
<name>A0A834MGZ6_RHYFE</name>
<accession>A0A834MGZ6</accession>
<evidence type="ECO:0000313" key="4">
    <source>
        <dbReference type="Proteomes" id="UP000625711"/>
    </source>
</evidence>
<evidence type="ECO:0000256" key="2">
    <source>
        <dbReference type="SAM" id="SignalP"/>
    </source>
</evidence>
<feature type="chain" id="PRO_5032633865" evidence="2">
    <location>
        <begin position="25"/>
        <end position="581"/>
    </location>
</feature>